<dbReference type="GO" id="GO:0045214">
    <property type="term" value="P:sarcomere organization"/>
    <property type="evidence" value="ECO:0007669"/>
    <property type="project" value="TreeGrafter"/>
</dbReference>
<proteinExistence type="inferred from homology"/>
<organism evidence="3 4">
    <name type="scientific">Ditylenchus destructor</name>
    <dbReference type="NCBI Taxonomy" id="166010"/>
    <lineage>
        <taxon>Eukaryota</taxon>
        <taxon>Metazoa</taxon>
        <taxon>Ecdysozoa</taxon>
        <taxon>Nematoda</taxon>
        <taxon>Chromadorea</taxon>
        <taxon>Rhabditida</taxon>
        <taxon>Tylenchina</taxon>
        <taxon>Tylenchomorpha</taxon>
        <taxon>Sphaerularioidea</taxon>
        <taxon>Anguinidae</taxon>
        <taxon>Anguininae</taxon>
        <taxon>Ditylenchus</taxon>
    </lineage>
</organism>
<dbReference type="SUPFAM" id="SSF90250">
    <property type="entry name" value="Troponin coil-coiled subunits"/>
    <property type="match status" value="1"/>
</dbReference>
<dbReference type="PANTHER" id="PTHR11521">
    <property type="entry name" value="TROPONIN T"/>
    <property type="match status" value="1"/>
</dbReference>
<comment type="caution">
    <text evidence="3">The sequence shown here is derived from an EMBL/GenBank/DDBJ whole genome shotgun (WGS) entry which is preliminary data.</text>
</comment>
<keyword evidence="4" id="KW-1185">Reference proteome</keyword>
<dbReference type="Pfam" id="PF00992">
    <property type="entry name" value="Troponin"/>
    <property type="match status" value="1"/>
</dbReference>
<evidence type="ECO:0000313" key="4">
    <source>
        <dbReference type="Proteomes" id="UP001201812"/>
    </source>
</evidence>
<gene>
    <name evidence="3" type="ORF">DdX_02505</name>
</gene>
<dbReference type="EMBL" id="JAKKPZ010000002">
    <property type="protein sequence ID" value="KAI1725823.1"/>
    <property type="molecule type" value="Genomic_DNA"/>
</dbReference>
<dbReference type="InterPro" id="IPR001978">
    <property type="entry name" value="Troponin"/>
</dbReference>
<evidence type="ECO:0000313" key="3">
    <source>
        <dbReference type="EMBL" id="KAI1725823.1"/>
    </source>
</evidence>
<feature type="region of interest" description="Disordered" evidence="2">
    <location>
        <begin position="1"/>
        <end position="58"/>
    </location>
</feature>
<feature type="compositionally biased region" description="Polar residues" evidence="2">
    <location>
        <begin position="1"/>
        <end position="14"/>
    </location>
</feature>
<name>A0AAD4RCA7_9BILA</name>
<dbReference type="InterPro" id="IPR027707">
    <property type="entry name" value="TNNT"/>
</dbReference>
<reference evidence="3" key="1">
    <citation type="submission" date="2022-01" db="EMBL/GenBank/DDBJ databases">
        <title>Genome Sequence Resource for Two Populations of Ditylenchus destructor, the Migratory Endoparasitic Phytonematode.</title>
        <authorList>
            <person name="Zhang H."/>
            <person name="Lin R."/>
            <person name="Xie B."/>
        </authorList>
    </citation>
    <scope>NUCLEOTIDE SEQUENCE</scope>
    <source>
        <strain evidence="3">BazhouSP</strain>
    </source>
</reference>
<dbReference type="GO" id="GO:0006936">
    <property type="term" value="P:muscle contraction"/>
    <property type="evidence" value="ECO:0007669"/>
    <property type="project" value="TreeGrafter"/>
</dbReference>
<dbReference type="GO" id="GO:0006937">
    <property type="term" value="P:regulation of muscle contraction"/>
    <property type="evidence" value="ECO:0007669"/>
    <property type="project" value="InterPro"/>
</dbReference>
<evidence type="ECO:0000256" key="1">
    <source>
        <dbReference type="ARBA" id="ARBA00008330"/>
    </source>
</evidence>
<comment type="similarity">
    <text evidence="1">Belongs to the troponin T family.</text>
</comment>
<dbReference type="GO" id="GO:0005861">
    <property type="term" value="C:troponin complex"/>
    <property type="evidence" value="ECO:0007669"/>
    <property type="project" value="InterPro"/>
</dbReference>
<accession>A0AAD4RCA7</accession>
<dbReference type="InterPro" id="IPR038077">
    <property type="entry name" value="Troponin_sf"/>
</dbReference>
<feature type="region of interest" description="Disordered" evidence="2">
    <location>
        <begin position="152"/>
        <end position="188"/>
    </location>
</feature>
<evidence type="ECO:0000256" key="2">
    <source>
        <dbReference type="SAM" id="MobiDB-lite"/>
    </source>
</evidence>
<protein>
    <submittedName>
        <fullName evidence="3">Troponin domain-containing protein</fullName>
    </submittedName>
</protein>
<dbReference type="Gene3D" id="1.20.5.350">
    <property type="match status" value="1"/>
</dbReference>
<sequence length="239" mass="28194">MHSFLTKFQNTKIDPSSEERKARLEEERRKKEEAVRRRQQLMGAGFVSTPPIGSGGRNFIIPEKKDKTDKFGNIVQAKQEMGMTSEQQEEAKRNFLSSLMKLIDVSELSGSDLKAKIKEMHHRICKLETEKYDLEKRHERQIYDLKEMNERQRQINRNKQKLKGLDPSDMENSRYPPKVSISSKYDRQIDRRNFKERKNVFDKKNAFPCFPNVPPPPTILEYKIPFASNGREEDEEEEE</sequence>
<dbReference type="GO" id="GO:0005523">
    <property type="term" value="F:tropomyosin binding"/>
    <property type="evidence" value="ECO:0007669"/>
    <property type="project" value="TreeGrafter"/>
</dbReference>
<dbReference type="AlphaFoldDB" id="A0AAD4RCA7"/>
<dbReference type="Proteomes" id="UP001201812">
    <property type="component" value="Unassembled WGS sequence"/>
</dbReference>
<dbReference type="PANTHER" id="PTHR11521:SF1">
    <property type="entry name" value="TROPONIN T, SKELETAL MUSCLE"/>
    <property type="match status" value="1"/>
</dbReference>
<feature type="compositionally biased region" description="Basic and acidic residues" evidence="2">
    <location>
        <begin position="15"/>
        <end position="36"/>
    </location>
</feature>